<dbReference type="Proteomes" id="UP001191082">
    <property type="component" value="Unassembled WGS sequence"/>
</dbReference>
<name>A0ABY2XAT2_9RHOB</name>
<reference evidence="8 9" key="1">
    <citation type="submission" date="2019-05" db="EMBL/GenBank/DDBJ databases">
        <title>Marivita sp. nov. isolated from sea sediment.</title>
        <authorList>
            <person name="Kim W."/>
        </authorList>
    </citation>
    <scope>NUCLEOTIDE SEQUENCE [LARGE SCALE GENOMIC DNA]</scope>
    <source>
        <strain evidence="8 9">CAU 1492</strain>
    </source>
</reference>
<dbReference type="PANTHER" id="PTHR11455:SF9">
    <property type="entry name" value="CRYPTOCHROME CIRCADIAN CLOCK 5 ISOFORM X1"/>
    <property type="match status" value="1"/>
</dbReference>
<dbReference type="InterPro" id="IPR036134">
    <property type="entry name" value="Crypto/Photolyase_FAD-like_sf"/>
</dbReference>
<evidence type="ECO:0000259" key="7">
    <source>
        <dbReference type="PROSITE" id="PS51645"/>
    </source>
</evidence>
<organism evidence="8 9">
    <name type="scientific">Arenibacterium halophilum</name>
    <dbReference type="NCBI Taxonomy" id="2583821"/>
    <lineage>
        <taxon>Bacteria</taxon>
        <taxon>Pseudomonadati</taxon>
        <taxon>Pseudomonadota</taxon>
        <taxon>Alphaproteobacteria</taxon>
        <taxon>Rhodobacterales</taxon>
        <taxon>Paracoccaceae</taxon>
        <taxon>Arenibacterium</taxon>
    </lineage>
</organism>
<keyword evidence="9" id="KW-1185">Reference proteome</keyword>
<dbReference type="PRINTS" id="PR00147">
    <property type="entry name" value="DNAPHOTLYASE"/>
</dbReference>
<dbReference type="PANTHER" id="PTHR11455">
    <property type="entry name" value="CRYPTOCHROME"/>
    <property type="match status" value="1"/>
</dbReference>
<sequence>MADQNSPVILWLRRDLRLSDHPALDAACSSGRPVIPVFILDEVTEAIGAAPKWRLGLGIGHLAKRLEDKGSRLILRRGKARDVLRDLIEDTGAGAVYWSRLYDPDSMARDKWIKQALNDDGIEAKSFRGHLLFEPWEVETGTGGFYKVFTPMWKNVRERSVPEPLRAPAKIPAPSKWPKSDELEGWALGAAMNRGAHVMRAHIRLGEEAAMDRLDYFIDAKVADYADQRDFPARDGTSTLSEPLTYGEISPARCWHAALRAEHGGDAAGAVTFRKELVWREFAYHLMYHTPRLTTGNWREDWDAFPWTTDERRAEVRAWKEGRTGIPIVDAGMRELQVTGRMHNRVRMIVASYLTKHLMCHWKIGQDWFADQLVDWDPASNALGWQWVAGSGPDAAPYFRVFNPLTQAEKFDPKARYRNAWIAEGQADPPDTALAYFDAIPRRWARAASDAYPDPVVTHEAGRKAALNAYENREF</sequence>
<dbReference type="InterPro" id="IPR002081">
    <property type="entry name" value="Cryptochrome/DNA_photolyase_1"/>
</dbReference>
<dbReference type="SUPFAM" id="SSF48173">
    <property type="entry name" value="Cryptochrome/photolyase FAD-binding domain"/>
    <property type="match status" value="1"/>
</dbReference>
<keyword evidence="5 6" id="KW-0157">Chromophore</keyword>
<feature type="domain" description="Photolyase/cryptochrome alpha/beta" evidence="7">
    <location>
        <begin position="6"/>
        <end position="132"/>
    </location>
</feature>
<dbReference type="Pfam" id="PF03441">
    <property type="entry name" value="FAD_binding_7"/>
    <property type="match status" value="1"/>
</dbReference>
<dbReference type="PROSITE" id="PS51645">
    <property type="entry name" value="PHR_CRY_ALPHA_BETA"/>
    <property type="match status" value="1"/>
</dbReference>
<comment type="caution">
    <text evidence="8">The sequence shown here is derived from an EMBL/GenBank/DDBJ whole genome shotgun (WGS) entry which is preliminary data.</text>
</comment>
<gene>
    <name evidence="8" type="ORF">FGK64_09810</name>
</gene>
<dbReference type="InterPro" id="IPR005101">
    <property type="entry name" value="Cryptochr/Photolyase_FAD-bd"/>
</dbReference>
<comment type="similarity">
    <text evidence="6">Belongs to the DNA photolyase family.</text>
</comment>
<accession>A0ABY2XAT2</accession>
<dbReference type="Gene3D" id="1.10.579.10">
    <property type="entry name" value="DNA Cyclobutane Dipyrimidine Photolyase, subunit A, domain 3"/>
    <property type="match status" value="1"/>
</dbReference>
<evidence type="ECO:0000256" key="4">
    <source>
        <dbReference type="ARBA" id="ARBA00022827"/>
    </source>
</evidence>
<dbReference type="SUPFAM" id="SSF52425">
    <property type="entry name" value="Cryptochrome/photolyase, N-terminal domain"/>
    <property type="match status" value="1"/>
</dbReference>
<dbReference type="InterPro" id="IPR018394">
    <property type="entry name" value="DNA_photolyase_1_CS_C"/>
</dbReference>
<evidence type="ECO:0000256" key="2">
    <source>
        <dbReference type="ARBA" id="ARBA00001974"/>
    </source>
</evidence>
<keyword evidence="3 6" id="KW-0285">Flavoprotein</keyword>
<keyword evidence="4 6" id="KW-0274">FAD</keyword>
<dbReference type="PROSITE" id="PS00394">
    <property type="entry name" value="DNA_PHOTOLYASES_1_1"/>
    <property type="match status" value="1"/>
</dbReference>
<evidence type="ECO:0000256" key="5">
    <source>
        <dbReference type="ARBA" id="ARBA00022991"/>
    </source>
</evidence>
<evidence type="ECO:0000313" key="9">
    <source>
        <dbReference type="Proteomes" id="UP001191082"/>
    </source>
</evidence>
<dbReference type="EMBL" id="VCPC01000002">
    <property type="protein sequence ID" value="TMV13074.1"/>
    <property type="molecule type" value="Genomic_DNA"/>
</dbReference>
<evidence type="ECO:0000256" key="6">
    <source>
        <dbReference type="RuleBase" id="RU004182"/>
    </source>
</evidence>
<evidence type="ECO:0000256" key="3">
    <source>
        <dbReference type="ARBA" id="ARBA00022630"/>
    </source>
</evidence>
<dbReference type="RefSeq" id="WP_138863630.1">
    <property type="nucleotide sequence ID" value="NZ_VCPC01000002.1"/>
</dbReference>
<dbReference type="InterPro" id="IPR036155">
    <property type="entry name" value="Crypto/Photolyase_N_sf"/>
</dbReference>
<evidence type="ECO:0000256" key="1">
    <source>
        <dbReference type="ARBA" id="ARBA00001932"/>
    </source>
</evidence>
<dbReference type="Gene3D" id="3.40.50.620">
    <property type="entry name" value="HUPs"/>
    <property type="match status" value="1"/>
</dbReference>
<evidence type="ECO:0000313" key="8">
    <source>
        <dbReference type="EMBL" id="TMV13074.1"/>
    </source>
</evidence>
<dbReference type="InterPro" id="IPR006050">
    <property type="entry name" value="DNA_photolyase_N"/>
</dbReference>
<comment type="cofactor">
    <cofactor evidence="2">
        <name>FAD</name>
        <dbReference type="ChEBI" id="CHEBI:57692"/>
    </cofactor>
</comment>
<dbReference type="Gene3D" id="1.25.40.80">
    <property type="match status" value="1"/>
</dbReference>
<protein>
    <submittedName>
        <fullName evidence="8">Deoxyribodipyrimidine photo-lyase</fullName>
    </submittedName>
</protein>
<comment type="cofactor">
    <cofactor evidence="1">
        <name>(6R)-5,10-methylene-5,6,7,8-tetrahydrofolate</name>
        <dbReference type="ChEBI" id="CHEBI:15636"/>
    </cofactor>
</comment>
<dbReference type="InterPro" id="IPR014729">
    <property type="entry name" value="Rossmann-like_a/b/a_fold"/>
</dbReference>
<dbReference type="Pfam" id="PF00875">
    <property type="entry name" value="DNA_photolyase"/>
    <property type="match status" value="1"/>
</dbReference>
<proteinExistence type="inferred from homology"/>